<protein>
    <submittedName>
        <fullName evidence="1">Uncharacterized protein</fullName>
    </submittedName>
</protein>
<comment type="caution">
    <text evidence="1">The sequence shown here is derived from an EMBL/GenBank/DDBJ whole genome shotgun (WGS) entry which is preliminary data.</text>
</comment>
<evidence type="ECO:0000313" key="2">
    <source>
        <dbReference type="Proteomes" id="UP000006201"/>
    </source>
</evidence>
<sequence>MAMKKALGSKNYSAPVFIFNFNPILEINSHLELKININVI</sequence>
<dbReference type="EMBL" id="AAOH01000001">
    <property type="protein sequence ID" value="EAR30580.1"/>
    <property type="molecule type" value="Genomic_DNA"/>
</dbReference>
<dbReference type="STRING" id="87626.PTD2_03386"/>
<proteinExistence type="predicted"/>
<accession>A4C4U8</accession>
<dbReference type="AlphaFoldDB" id="A4C4U8"/>
<organism evidence="1 2">
    <name type="scientific">Pseudoalteromonas tunicata D2</name>
    <dbReference type="NCBI Taxonomy" id="87626"/>
    <lineage>
        <taxon>Bacteria</taxon>
        <taxon>Pseudomonadati</taxon>
        <taxon>Pseudomonadota</taxon>
        <taxon>Gammaproteobacteria</taxon>
        <taxon>Alteromonadales</taxon>
        <taxon>Pseudoalteromonadaceae</taxon>
        <taxon>Pseudoalteromonas</taxon>
    </lineage>
</organism>
<gene>
    <name evidence="1" type="ORF">PTD2_03386</name>
</gene>
<reference evidence="1 2" key="1">
    <citation type="submission" date="2006-02" db="EMBL/GenBank/DDBJ databases">
        <authorList>
            <person name="Moran M.A."/>
            <person name="Kjelleberg S."/>
            <person name="Egan S."/>
            <person name="Saunders N."/>
            <person name="Thomas T."/>
            <person name="Ferriera S."/>
            <person name="Johnson J."/>
            <person name="Kravitz S."/>
            <person name="Halpern A."/>
            <person name="Remington K."/>
            <person name="Beeson K."/>
            <person name="Tran B."/>
            <person name="Rogers Y.-H."/>
            <person name="Friedman R."/>
            <person name="Venter J.C."/>
        </authorList>
    </citation>
    <scope>NUCLEOTIDE SEQUENCE [LARGE SCALE GENOMIC DNA]</scope>
    <source>
        <strain evidence="1 2">D2</strain>
    </source>
</reference>
<name>A4C4U8_9GAMM</name>
<dbReference type="Proteomes" id="UP000006201">
    <property type="component" value="Unassembled WGS sequence"/>
</dbReference>
<evidence type="ECO:0000313" key="1">
    <source>
        <dbReference type="EMBL" id="EAR30580.1"/>
    </source>
</evidence>
<dbReference type="HOGENOM" id="CLU_3295289_0_0_6"/>
<keyword evidence="2" id="KW-1185">Reference proteome</keyword>